<dbReference type="GO" id="GO:0005634">
    <property type="term" value="C:nucleus"/>
    <property type="evidence" value="ECO:0007669"/>
    <property type="project" value="UniProtKB-SubCell"/>
</dbReference>
<comment type="catalytic activity">
    <reaction evidence="10">
        <text>a 5'-end (N(7)-methyl 5'-triphosphoguanosine)-ribonucleoside in mRNA + H2O = N(7)-methyl-GDP + a 5'-end phospho-ribonucleoside in mRNA + 2 H(+)</text>
        <dbReference type="Rhea" id="RHEA:67484"/>
        <dbReference type="Rhea" id="RHEA-COMP:15692"/>
        <dbReference type="Rhea" id="RHEA-COMP:17167"/>
        <dbReference type="ChEBI" id="CHEBI:15377"/>
        <dbReference type="ChEBI" id="CHEBI:15378"/>
        <dbReference type="ChEBI" id="CHEBI:63714"/>
        <dbReference type="ChEBI" id="CHEBI:138282"/>
        <dbReference type="ChEBI" id="CHEBI:156461"/>
        <dbReference type="EC" id="3.6.1.62"/>
    </reaction>
    <physiologicalReaction direction="left-to-right" evidence="10">
        <dbReference type="Rhea" id="RHEA:67485"/>
    </physiologicalReaction>
</comment>
<dbReference type="InterPro" id="IPR011993">
    <property type="entry name" value="PH-like_dom_sf"/>
</dbReference>
<evidence type="ECO:0000256" key="4">
    <source>
        <dbReference type="ARBA" id="ARBA00022490"/>
    </source>
</evidence>
<feature type="domain" description="mRNA-decapping enzyme C-terminal" evidence="12">
    <location>
        <begin position="629"/>
        <end position="669"/>
    </location>
</feature>
<dbReference type="EMBL" id="CM015732">
    <property type="protein sequence ID" value="KAF3705113.1"/>
    <property type="molecule type" value="Genomic_DNA"/>
</dbReference>
<feature type="region of interest" description="Disordered" evidence="11">
    <location>
        <begin position="526"/>
        <end position="558"/>
    </location>
</feature>
<evidence type="ECO:0000256" key="1">
    <source>
        <dbReference type="ARBA" id="ARBA00004123"/>
    </source>
</evidence>
<evidence type="ECO:0000313" key="14">
    <source>
        <dbReference type="Proteomes" id="UP000503349"/>
    </source>
</evidence>
<evidence type="ECO:0000259" key="12">
    <source>
        <dbReference type="Pfam" id="PF16741"/>
    </source>
</evidence>
<reference evidence="13 14" key="1">
    <citation type="submission" date="2019-02" db="EMBL/GenBank/DDBJ databases">
        <title>Opniocepnalus argus genome.</title>
        <authorList>
            <person name="Zhou C."/>
            <person name="Xiao S."/>
        </authorList>
    </citation>
    <scope>NUCLEOTIDE SEQUENCE [LARGE SCALE GENOMIC DNA]</scope>
    <source>
        <strain evidence="13">OARG1902GOOAL</strain>
        <tissue evidence="13">Muscle</tissue>
    </source>
</reference>
<feature type="region of interest" description="Disordered" evidence="11">
    <location>
        <begin position="357"/>
        <end position="437"/>
    </location>
</feature>
<sequence>MTATSAGSSSCLAAKGLDISLAALQRQDPYINNIVDVASQVALYTYNNRANEWEKTEVEGTLFIYTRLASPRHGFTIMNRLNMENLTEPITKDLDFQLQDPFLLYRNARLVIHGIWFYDKEDCKRIAQRMKILTQQEQVLAQSQGGWLFPGGRVTGGGGSDGKAVDIIQMLTKARTEFDKEKSASEPKEIGGSSVLYGNPNVIKPIPVKANTQDSKGAELKSLSLATLFGSHHSSKPEPASPVAAHGTGSSTQTVARPPVARTLTYDDKVNSSGLVTYKGGNVALSESLDGGQKALVGDDAQQQQQQQQQQQNHSEHCPAIQKLMQGQRGVGGVLQTVSESPENRLFDNGVLLEHHHHHHHHLYQQQQEQQQQQQHHHHHHHHDHHQQQQQQQQQQQLQPDPIKKLFQIPPPPSTSFPSAAPPCRSNPLPLQENPHLSSQPLIMDSVQCSHLQAQQNQQRYFSLSKLHPEALPSSQSVLSAQETGLLPTQVTNDQVIQPSQGPSSQMPGGMSPHELLRKLQLVQQEQNLASQESSRPCPGLAPRFLGPSQSQGTDSVAVPVPNQTAAAASETAALQFQVISPQRIPATVAPNLLLSPSVFSQAKSSSRLSAGAQESLSLPRNALQEEIRVLSKSQLQATLLHLIQTDCSFLDTIYQAYIRRFANESSSKY</sequence>
<feature type="region of interest" description="Disordered" evidence="11">
    <location>
        <begin position="230"/>
        <end position="259"/>
    </location>
</feature>
<evidence type="ECO:0000256" key="5">
    <source>
        <dbReference type="ARBA" id="ARBA00022553"/>
    </source>
</evidence>
<evidence type="ECO:0000256" key="2">
    <source>
        <dbReference type="ARBA" id="ARBA00004496"/>
    </source>
</evidence>
<dbReference type="Proteomes" id="UP000503349">
    <property type="component" value="Chromosome 21"/>
</dbReference>
<keyword evidence="6" id="KW-0378">Hydrolase</keyword>
<dbReference type="CDD" id="cd09804">
    <property type="entry name" value="Dcp1"/>
    <property type="match status" value="1"/>
</dbReference>
<name>A0A6G1QS43_CHAAH</name>
<dbReference type="GO" id="GO:0008047">
    <property type="term" value="F:enzyme activator activity"/>
    <property type="evidence" value="ECO:0007669"/>
    <property type="project" value="InterPro"/>
</dbReference>
<comment type="similarity">
    <text evidence="3">Belongs to the DCP1 family.</text>
</comment>
<dbReference type="GO" id="GO:0000932">
    <property type="term" value="C:P-body"/>
    <property type="evidence" value="ECO:0007669"/>
    <property type="project" value="TreeGrafter"/>
</dbReference>
<dbReference type="GO" id="GO:0031087">
    <property type="term" value="P:deadenylation-independent decapping of nuclear-transcribed mRNA"/>
    <property type="evidence" value="ECO:0007669"/>
    <property type="project" value="TreeGrafter"/>
</dbReference>
<dbReference type="GO" id="GO:0000184">
    <property type="term" value="P:nuclear-transcribed mRNA catabolic process, nonsense-mediated decay"/>
    <property type="evidence" value="ECO:0007669"/>
    <property type="project" value="UniProtKB-KW"/>
</dbReference>
<proteinExistence type="inferred from homology"/>
<evidence type="ECO:0000256" key="9">
    <source>
        <dbReference type="ARBA" id="ARBA00026102"/>
    </source>
</evidence>
<keyword evidence="7" id="KW-0866">Nonsense-mediated mRNA decay</keyword>
<comment type="subcellular location">
    <subcellularLocation>
        <location evidence="2">Cytoplasm</location>
    </subcellularLocation>
    <subcellularLocation>
        <location evidence="1">Nucleus</location>
    </subcellularLocation>
</comment>
<reference evidence="14" key="2">
    <citation type="submission" date="2019-02" db="EMBL/GenBank/DDBJ databases">
        <title>Opniocepnalus argus Var Kimnra genome.</title>
        <authorList>
            <person name="Zhou C."/>
            <person name="Xiao S."/>
        </authorList>
    </citation>
    <scope>NUCLEOTIDE SEQUENCE [LARGE SCALE GENOMIC DNA]</scope>
</reference>
<dbReference type="GO" id="GO:0003729">
    <property type="term" value="F:mRNA binding"/>
    <property type="evidence" value="ECO:0007669"/>
    <property type="project" value="TreeGrafter"/>
</dbReference>
<accession>A0A6G1QS43</accession>
<organism evidence="13 14">
    <name type="scientific">Channa argus</name>
    <name type="common">Northern snakehead</name>
    <name type="synonym">Ophicephalus argus</name>
    <dbReference type="NCBI Taxonomy" id="215402"/>
    <lineage>
        <taxon>Eukaryota</taxon>
        <taxon>Metazoa</taxon>
        <taxon>Chordata</taxon>
        <taxon>Craniata</taxon>
        <taxon>Vertebrata</taxon>
        <taxon>Euteleostomi</taxon>
        <taxon>Actinopterygii</taxon>
        <taxon>Neopterygii</taxon>
        <taxon>Teleostei</taxon>
        <taxon>Neoteleostei</taxon>
        <taxon>Acanthomorphata</taxon>
        <taxon>Anabantaria</taxon>
        <taxon>Anabantiformes</taxon>
        <taxon>Channoidei</taxon>
        <taxon>Channidae</taxon>
        <taxon>Channa</taxon>
    </lineage>
</organism>
<protein>
    <recommendedName>
        <fullName evidence="9">5'-(N(7)-methylguanosine 5'-triphospho)-[mRNA] hydrolase</fullName>
        <ecNumber evidence="9">3.6.1.62</ecNumber>
    </recommendedName>
</protein>
<gene>
    <name evidence="13" type="ORF">EXN66_Car020804</name>
</gene>
<feature type="compositionally biased region" description="Low complexity" evidence="11">
    <location>
        <begin position="388"/>
        <end position="399"/>
    </location>
</feature>
<dbReference type="InterPro" id="IPR031953">
    <property type="entry name" value="mRNA_decap_C"/>
</dbReference>
<evidence type="ECO:0000256" key="8">
    <source>
        <dbReference type="ARBA" id="ARBA00023242"/>
    </source>
</evidence>
<evidence type="ECO:0000256" key="10">
    <source>
        <dbReference type="ARBA" id="ARBA00047661"/>
    </source>
</evidence>
<evidence type="ECO:0000256" key="3">
    <source>
        <dbReference type="ARBA" id="ARBA00008778"/>
    </source>
</evidence>
<feature type="region of interest" description="Disordered" evidence="11">
    <location>
        <begin position="298"/>
        <end position="317"/>
    </location>
</feature>
<keyword evidence="4" id="KW-0963">Cytoplasm</keyword>
<dbReference type="AlphaFoldDB" id="A0A6G1QS43"/>
<evidence type="ECO:0000256" key="11">
    <source>
        <dbReference type="SAM" id="MobiDB-lite"/>
    </source>
</evidence>
<keyword evidence="14" id="KW-1185">Reference proteome</keyword>
<dbReference type="SUPFAM" id="SSF50729">
    <property type="entry name" value="PH domain-like"/>
    <property type="match status" value="1"/>
</dbReference>
<dbReference type="FunFam" id="2.30.29.30:FF:000097">
    <property type="entry name" value="Putative mRNA-decapping enzyme 1A"/>
    <property type="match status" value="1"/>
</dbReference>
<feature type="compositionally biased region" description="Polar residues" evidence="11">
    <location>
        <begin position="526"/>
        <end position="535"/>
    </location>
</feature>
<keyword evidence="8" id="KW-0539">Nucleus</keyword>
<evidence type="ECO:0000313" key="13">
    <source>
        <dbReference type="EMBL" id="KAF3705113.1"/>
    </source>
</evidence>
<feature type="compositionally biased region" description="Basic residues" evidence="11">
    <location>
        <begin position="375"/>
        <end position="385"/>
    </location>
</feature>
<dbReference type="Gene3D" id="6.10.140.2030">
    <property type="match status" value="1"/>
</dbReference>
<feature type="compositionally biased region" description="Low complexity" evidence="11">
    <location>
        <begin position="364"/>
        <end position="374"/>
    </location>
</feature>
<dbReference type="Pfam" id="PF16741">
    <property type="entry name" value="mRNA_decap_C"/>
    <property type="match status" value="1"/>
</dbReference>
<evidence type="ECO:0000256" key="7">
    <source>
        <dbReference type="ARBA" id="ARBA00023161"/>
    </source>
</evidence>
<dbReference type="Gene3D" id="2.30.29.30">
    <property type="entry name" value="Pleckstrin-homology domain (PH domain)/Phosphotyrosine-binding domain (PTB)"/>
    <property type="match status" value="1"/>
</dbReference>
<dbReference type="PANTHER" id="PTHR16290">
    <property type="entry name" value="TRANSCRIPTION FACTOR SMIF DECAPPING ENZYME DCP1"/>
    <property type="match status" value="1"/>
</dbReference>
<dbReference type="Pfam" id="PF06058">
    <property type="entry name" value="DCP1"/>
    <property type="match status" value="1"/>
</dbReference>
<dbReference type="GO" id="GO:0140933">
    <property type="term" value="F:5'-(N(7)-methylguanosine 5'-triphospho)-[mRNA] hydrolase activity"/>
    <property type="evidence" value="ECO:0007669"/>
    <property type="project" value="UniProtKB-EC"/>
</dbReference>
<dbReference type="PANTHER" id="PTHR16290:SF5">
    <property type="entry name" value="MRNA-DECAPPING ENZYME 1B"/>
    <property type="match status" value="1"/>
</dbReference>
<dbReference type="EC" id="3.6.1.62" evidence="9"/>
<keyword evidence="5" id="KW-0597">Phosphoprotein</keyword>
<dbReference type="GO" id="GO:0000290">
    <property type="term" value="P:deadenylation-dependent decapping of nuclear-transcribed mRNA"/>
    <property type="evidence" value="ECO:0007669"/>
    <property type="project" value="InterPro"/>
</dbReference>
<evidence type="ECO:0000256" key="6">
    <source>
        <dbReference type="ARBA" id="ARBA00022801"/>
    </source>
</evidence>
<feature type="compositionally biased region" description="Low complexity" evidence="11">
    <location>
        <begin position="302"/>
        <end position="312"/>
    </location>
</feature>
<dbReference type="InterPro" id="IPR010334">
    <property type="entry name" value="Dcp1"/>
</dbReference>